<dbReference type="PANTHER" id="PTHR11012">
    <property type="entry name" value="PROTEIN KINASE-LIKE DOMAIN-CONTAINING"/>
    <property type="match status" value="1"/>
</dbReference>
<reference evidence="2" key="1">
    <citation type="submission" date="2022-01" db="EMBL/GenBank/DDBJ databases">
        <authorList>
            <person name="King R."/>
        </authorList>
    </citation>
    <scope>NUCLEOTIDE SEQUENCE</scope>
</reference>
<dbReference type="SUPFAM" id="SSF56112">
    <property type="entry name" value="Protein kinase-like (PK-like)"/>
    <property type="match status" value="1"/>
</dbReference>
<feature type="domain" description="CHK kinase-like" evidence="1">
    <location>
        <begin position="139"/>
        <end position="333"/>
    </location>
</feature>
<name>A0A9P0DVA1_9CUCU</name>
<comment type="caution">
    <text evidence="2">The sequence shown here is derived from an EMBL/GenBank/DDBJ whole genome shotgun (WGS) entry which is preliminary data.</text>
</comment>
<evidence type="ECO:0000313" key="2">
    <source>
        <dbReference type="EMBL" id="CAH1183303.1"/>
    </source>
</evidence>
<dbReference type="Gene3D" id="3.90.1200.10">
    <property type="match status" value="1"/>
</dbReference>
<dbReference type="InterPro" id="IPR004119">
    <property type="entry name" value="EcKL"/>
</dbReference>
<dbReference type="PANTHER" id="PTHR11012:SF55">
    <property type="entry name" value="BHLH DOMAIN-CONTAINING PROTEIN"/>
    <property type="match status" value="1"/>
</dbReference>
<evidence type="ECO:0000313" key="3">
    <source>
        <dbReference type="Proteomes" id="UP001152799"/>
    </source>
</evidence>
<accession>A0A9P0DVA1</accession>
<dbReference type="InterPro" id="IPR011009">
    <property type="entry name" value="Kinase-like_dom_sf"/>
</dbReference>
<gene>
    <name evidence="2" type="ORF">CEUTPL_LOCUS14587</name>
</gene>
<sequence>MAKSKVNNVGELLKPSLGDDFEVISEDTSLLTAPGEHYGSIMLALKVKIKRKNSGKVEDLDIVAKLIPANEMLRLAFDIPVTFKKEVFAYKETIPALVEFQKEYGVPDYKLHDNLFPKCLGARLSVDENKNIVDEDAVLLFENLKIKGFVTEDRLKGFDLSATKIILPDLARFHAVPIALRILKPHVFEEKVLPATVSNKGLEQLPEEVGLSFITAILDGAREVPELEPFLPKIQKLVDEDQEFSYILRNHDEDLWASISHADFWVSNTMIRKDKNGVTTENKIVDLQLMRYWSCCVDLVFFLFTSVTNDVLDQHFDDFLKLYHQSFLDALADFKIDLEPFSWENFLEELDTVAPGEMFHVLLMLKPICTEKGKVKNSLEDFQDTDWSRQDLLGPHHRRKLRDTVLAIDKRGWL</sequence>
<protein>
    <recommendedName>
        <fullName evidence="1">CHK kinase-like domain-containing protein</fullName>
    </recommendedName>
</protein>
<dbReference type="AlphaFoldDB" id="A0A9P0DVA1"/>
<dbReference type="EMBL" id="CAKJTU040000011">
    <property type="protein sequence ID" value="CAH1183303.1"/>
    <property type="molecule type" value="Genomic_DNA"/>
</dbReference>
<evidence type="ECO:0000259" key="1">
    <source>
        <dbReference type="SMART" id="SM00587"/>
    </source>
</evidence>
<organism evidence="2 3">
    <name type="scientific">Ceutorhynchus assimilis</name>
    <name type="common">cabbage seed weevil</name>
    <dbReference type="NCBI Taxonomy" id="467358"/>
    <lineage>
        <taxon>Eukaryota</taxon>
        <taxon>Metazoa</taxon>
        <taxon>Ecdysozoa</taxon>
        <taxon>Arthropoda</taxon>
        <taxon>Hexapoda</taxon>
        <taxon>Insecta</taxon>
        <taxon>Pterygota</taxon>
        <taxon>Neoptera</taxon>
        <taxon>Endopterygota</taxon>
        <taxon>Coleoptera</taxon>
        <taxon>Polyphaga</taxon>
        <taxon>Cucujiformia</taxon>
        <taxon>Curculionidae</taxon>
        <taxon>Ceutorhynchinae</taxon>
        <taxon>Ceutorhynchus</taxon>
    </lineage>
</organism>
<dbReference type="Proteomes" id="UP001152799">
    <property type="component" value="Unassembled WGS sequence"/>
</dbReference>
<dbReference type="SMART" id="SM00587">
    <property type="entry name" value="CHK"/>
    <property type="match status" value="1"/>
</dbReference>
<keyword evidence="3" id="KW-1185">Reference proteome</keyword>
<dbReference type="OrthoDB" id="191037at2759"/>
<dbReference type="InterPro" id="IPR015897">
    <property type="entry name" value="CHK_kinase-like"/>
</dbReference>
<proteinExistence type="predicted"/>
<dbReference type="Pfam" id="PF02958">
    <property type="entry name" value="EcKL"/>
    <property type="match status" value="1"/>
</dbReference>